<dbReference type="AlphaFoldDB" id="F8D9J1"/>
<dbReference type="Gene3D" id="1.10.10.10">
    <property type="entry name" value="Winged helix-like DNA-binding domain superfamily/Winged helix DNA-binding domain"/>
    <property type="match status" value="1"/>
</dbReference>
<keyword evidence="2 4" id="KW-0689">Ribosomal protein</keyword>
<dbReference type="SMART" id="SM01413">
    <property type="entry name" value="Ribosomal_S19e"/>
    <property type="match status" value="1"/>
</dbReference>
<dbReference type="eggNOG" id="arCOG01344">
    <property type="taxonomic scope" value="Archaea"/>
</dbReference>
<evidence type="ECO:0000256" key="3">
    <source>
        <dbReference type="ARBA" id="ARBA00023274"/>
    </source>
</evidence>
<dbReference type="PANTHER" id="PTHR11710">
    <property type="entry name" value="40S RIBOSOMAL PROTEIN S19"/>
    <property type="match status" value="1"/>
</dbReference>
<dbReference type="PROSITE" id="PS00628">
    <property type="entry name" value="RIBOSOMAL_S19E"/>
    <property type="match status" value="1"/>
</dbReference>
<sequence length="163" mass="18079">MVLNAAEGKHTPMATMYDVPADALIEALAEDLEERLDEPDWAQFAKTGVDRELPPEQEDFWATRAASLLRKVADRGPVGVERLATEYGGGKPGSNRYRVAPDKRSDGSRNLIRTILQQLEEEDLVETAEGEGRRVTPEGQSLLDDTAGTVLEDLDRPELERYA</sequence>
<reference evidence="6 7" key="1">
    <citation type="journal article" date="2012" name="Stand. Genomic Sci.">
        <title>Complete genome sequence of Halopiger xanaduensis type strain (SH-6(T)).</title>
        <authorList>
            <person name="Anderson I."/>
            <person name="Tindall B.J."/>
            <person name="Rohde M."/>
            <person name="Lucas S."/>
            <person name="Han J."/>
            <person name="Lapidus A."/>
            <person name="Cheng J.F."/>
            <person name="Goodwin L."/>
            <person name="Pitluck S."/>
            <person name="Peters L."/>
            <person name="Pati A."/>
            <person name="Mikhailova N."/>
            <person name="Pagani I."/>
            <person name="Teshima H."/>
            <person name="Han C."/>
            <person name="Tapia R."/>
            <person name="Land M."/>
            <person name="Woyke T."/>
            <person name="Klenk H.P."/>
            <person name="Kyrpides N."/>
            <person name="Ivanova N."/>
        </authorList>
    </citation>
    <scope>NUCLEOTIDE SEQUENCE [LARGE SCALE GENOMIC DNA]</scope>
    <source>
        <strain evidence="7">DSM 18323 / JCM 14033 / SH-6</strain>
    </source>
</reference>
<dbReference type="GO" id="GO:0000028">
    <property type="term" value="P:ribosomal small subunit assembly"/>
    <property type="evidence" value="ECO:0007669"/>
    <property type="project" value="TreeGrafter"/>
</dbReference>
<accession>F8D9J1</accession>
<organism evidence="6 7">
    <name type="scientific">Halopiger xanaduensis (strain DSM 18323 / JCM 14033 / SH-6)</name>
    <dbReference type="NCBI Taxonomy" id="797210"/>
    <lineage>
        <taxon>Archaea</taxon>
        <taxon>Methanobacteriati</taxon>
        <taxon>Methanobacteriota</taxon>
        <taxon>Stenosarchaea group</taxon>
        <taxon>Halobacteria</taxon>
        <taxon>Halobacteriales</taxon>
        <taxon>Natrialbaceae</taxon>
        <taxon>Halopiger</taxon>
    </lineage>
</organism>
<evidence type="ECO:0000256" key="4">
    <source>
        <dbReference type="HAMAP-Rule" id="MF_01474"/>
    </source>
</evidence>
<gene>
    <name evidence="4" type="primary">rps19e</name>
    <name evidence="6" type="ordered locus">Halxa_3466</name>
</gene>
<proteinExistence type="inferred from homology"/>
<dbReference type="InterPro" id="IPR001266">
    <property type="entry name" value="Ribosomal_eS19"/>
</dbReference>
<dbReference type="SUPFAM" id="SSF46785">
    <property type="entry name" value="Winged helix' DNA-binding domain"/>
    <property type="match status" value="1"/>
</dbReference>
<dbReference type="GO" id="GO:0003735">
    <property type="term" value="F:structural constituent of ribosome"/>
    <property type="evidence" value="ECO:0007669"/>
    <property type="project" value="InterPro"/>
</dbReference>
<name>F8D9J1_HALXS</name>
<dbReference type="GO" id="GO:0003723">
    <property type="term" value="F:RNA binding"/>
    <property type="evidence" value="ECO:0007669"/>
    <property type="project" value="TreeGrafter"/>
</dbReference>
<keyword evidence="3 4" id="KW-0687">Ribonucleoprotein</keyword>
<dbReference type="Pfam" id="PF01090">
    <property type="entry name" value="Ribosomal_S19e"/>
    <property type="match status" value="1"/>
</dbReference>
<dbReference type="HOGENOM" id="CLU_108559_1_0_2"/>
<feature type="compositionally biased region" description="Basic and acidic residues" evidence="5">
    <location>
        <begin position="153"/>
        <end position="163"/>
    </location>
</feature>
<comment type="function">
    <text evidence="4">May be involved in maturation of the 30S ribosomal subunit.</text>
</comment>
<dbReference type="InterPro" id="IPR036390">
    <property type="entry name" value="WH_DNA-bd_sf"/>
</dbReference>
<feature type="region of interest" description="Disordered" evidence="5">
    <location>
        <begin position="83"/>
        <end position="105"/>
    </location>
</feature>
<dbReference type="InterPro" id="IPR018277">
    <property type="entry name" value="Ribosomal_eS19_CS"/>
</dbReference>
<dbReference type="EMBL" id="CP002839">
    <property type="protein sequence ID" value="AEH38077.1"/>
    <property type="molecule type" value="Genomic_DNA"/>
</dbReference>
<dbReference type="KEGG" id="hxa:Halxa_3466"/>
<evidence type="ECO:0000256" key="5">
    <source>
        <dbReference type="SAM" id="MobiDB-lite"/>
    </source>
</evidence>
<dbReference type="GO" id="GO:0006412">
    <property type="term" value="P:translation"/>
    <property type="evidence" value="ECO:0007669"/>
    <property type="project" value="UniProtKB-UniRule"/>
</dbReference>
<feature type="region of interest" description="Disordered" evidence="5">
    <location>
        <begin position="122"/>
        <end position="163"/>
    </location>
</feature>
<dbReference type="GO" id="GO:0022627">
    <property type="term" value="C:cytosolic small ribosomal subunit"/>
    <property type="evidence" value="ECO:0007669"/>
    <property type="project" value="TreeGrafter"/>
</dbReference>
<dbReference type="Proteomes" id="UP000006794">
    <property type="component" value="Chromosome"/>
</dbReference>
<dbReference type="HAMAP" id="MF_01474">
    <property type="entry name" value="Ribosomal_eS19"/>
    <property type="match status" value="1"/>
</dbReference>
<keyword evidence="7" id="KW-1185">Reference proteome</keyword>
<evidence type="ECO:0000256" key="2">
    <source>
        <dbReference type="ARBA" id="ARBA00022980"/>
    </source>
</evidence>
<dbReference type="InterPro" id="IPR036388">
    <property type="entry name" value="WH-like_DNA-bd_sf"/>
</dbReference>
<comment type="subunit">
    <text evidence="4">Part of the 30S ribosomal subunit.</text>
</comment>
<dbReference type="NCBIfam" id="NF006811">
    <property type="entry name" value="PRK09333.1"/>
    <property type="match status" value="1"/>
</dbReference>
<evidence type="ECO:0000313" key="7">
    <source>
        <dbReference type="Proteomes" id="UP000006794"/>
    </source>
</evidence>
<dbReference type="STRING" id="797210.Halxa_3466"/>
<evidence type="ECO:0000256" key="1">
    <source>
        <dbReference type="ARBA" id="ARBA00010014"/>
    </source>
</evidence>
<dbReference type="PANTHER" id="PTHR11710:SF0">
    <property type="entry name" value="40S RIBOSOMAL PROTEIN S19"/>
    <property type="match status" value="1"/>
</dbReference>
<comment type="similarity">
    <text evidence="1 4">Belongs to the eukaryotic ribosomal protein eS19 family.</text>
</comment>
<protein>
    <recommendedName>
        <fullName evidence="4">Small ribosomal subunit protein eS19</fullName>
    </recommendedName>
</protein>
<evidence type="ECO:0000313" key="6">
    <source>
        <dbReference type="EMBL" id="AEH38077.1"/>
    </source>
</evidence>
<dbReference type="InterPro" id="IPR027548">
    <property type="entry name" value="Ribosomal_eS19_archaeal"/>
</dbReference>